<name>A0A8S5PR75_9CAUD</name>
<dbReference type="GO" id="GO:0003899">
    <property type="term" value="F:DNA-directed RNA polymerase activity"/>
    <property type="evidence" value="ECO:0007669"/>
    <property type="project" value="InterPro"/>
</dbReference>
<sequence length="105" mass="12603">MGKTRNGIYYNLLESEYKLTINRITFYFSSSLHRKKFVERYIDERDILNYAQSRRFKAKLNLSVLADLKTYSKIEKRGFLVEIEGVYYECLDNINLQLEQRTLSD</sequence>
<dbReference type="InterPro" id="IPR008771">
    <property type="entry name" value="Phi-29_GP4"/>
</dbReference>
<evidence type="ECO:0000313" key="1">
    <source>
        <dbReference type="EMBL" id="DAE09272.1"/>
    </source>
</evidence>
<dbReference type="GO" id="GO:0016987">
    <property type="term" value="F:sigma factor activity"/>
    <property type="evidence" value="ECO:0007669"/>
    <property type="project" value="InterPro"/>
</dbReference>
<proteinExistence type="predicted"/>
<protein>
    <submittedName>
        <fullName evidence="1">Transcriptional regulator</fullName>
    </submittedName>
</protein>
<reference evidence="1" key="1">
    <citation type="journal article" date="2021" name="Proc. Natl. Acad. Sci. U.S.A.">
        <title>A Catalog of Tens of Thousands of Viruses from Human Metagenomes Reveals Hidden Associations with Chronic Diseases.</title>
        <authorList>
            <person name="Tisza M.J."/>
            <person name="Buck C.B."/>
        </authorList>
    </citation>
    <scope>NUCLEOTIDE SEQUENCE</scope>
    <source>
        <strain evidence="1">CtdKF3</strain>
    </source>
</reference>
<organism evidence="1">
    <name type="scientific">Podoviridae sp. ctdKF3</name>
    <dbReference type="NCBI Taxonomy" id="2825261"/>
    <lineage>
        <taxon>Viruses</taxon>
        <taxon>Duplodnaviria</taxon>
        <taxon>Heunggongvirae</taxon>
        <taxon>Uroviricota</taxon>
        <taxon>Caudoviricetes</taxon>
    </lineage>
</organism>
<dbReference type="EMBL" id="BK015485">
    <property type="protein sequence ID" value="DAE09272.1"/>
    <property type="molecule type" value="Genomic_DNA"/>
</dbReference>
<accession>A0A8S5PR75</accession>
<dbReference type="Gene3D" id="3.30.70.3560">
    <property type="entry name" value="Phi-29-like late genes activator, P4"/>
    <property type="match status" value="1"/>
</dbReference>
<dbReference type="Pfam" id="PF05464">
    <property type="entry name" value="Phi-29_GP4"/>
    <property type="match status" value="1"/>
</dbReference>
<dbReference type="InterPro" id="IPR038246">
    <property type="entry name" value="Phi-29-like_sf"/>
</dbReference>